<keyword evidence="1" id="KW-1133">Transmembrane helix</keyword>
<dbReference type="GO" id="GO:0016020">
    <property type="term" value="C:membrane"/>
    <property type="evidence" value="ECO:0007669"/>
    <property type="project" value="InterPro"/>
</dbReference>
<name>A0A6P7N305_BETSP</name>
<keyword evidence="3" id="KW-1185">Reference proteome</keyword>
<dbReference type="InterPro" id="IPR039090">
    <property type="entry name" value="CD7"/>
</dbReference>
<evidence type="ECO:0000313" key="4">
    <source>
        <dbReference type="RefSeq" id="XP_029013821.1"/>
    </source>
</evidence>
<dbReference type="OrthoDB" id="8953200at2759"/>
<dbReference type="RefSeq" id="XP_029013821.1">
    <property type="nucleotide sequence ID" value="XM_029157988.3"/>
</dbReference>
<keyword evidence="1" id="KW-0472">Membrane</keyword>
<dbReference type="InParanoid" id="A0A6P7N305"/>
<protein>
    <submittedName>
        <fullName evidence="4">Uncharacterized protein LOC114859909 isoform X1</fullName>
    </submittedName>
</protein>
<dbReference type="GeneID" id="114859909"/>
<reference evidence="4" key="1">
    <citation type="submission" date="2025-08" db="UniProtKB">
        <authorList>
            <consortium name="RefSeq"/>
        </authorList>
    </citation>
    <scope>IDENTIFICATION</scope>
</reference>
<evidence type="ECO:0000256" key="2">
    <source>
        <dbReference type="SAM" id="SignalP"/>
    </source>
</evidence>
<dbReference type="AlphaFoldDB" id="A0A6P7N305"/>
<feature type="transmembrane region" description="Helical" evidence="1">
    <location>
        <begin position="150"/>
        <end position="174"/>
    </location>
</feature>
<feature type="chain" id="PRO_5027981576" evidence="2">
    <location>
        <begin position="21"/>
        <end position="203"/>
    </location>
</feature>
<keyword evidence="1" id="KW-0812">Transmembrane</keyword>
<dbReference type="Gene3D" id="2.60.40.10">
    <property type="entry name" value="Immunoglobulins"/>
    <property type="match status" value="1"/>
</dbReference>
<feature type="signal peptide" evidence="2">
    <location>
        <begin position="1"/>
        <end position="20"/>
    </location>
</feature>
<sequence>MSAVWVRLAVLLCLSSTVQSGPAAKTEVLWKDAGGFITIQCRCEKDQDMLYVKKDLNKNVDVFFRQKEEKKATIMKGFQGRLQVAGSFPNLDIVIKNLTSADTGPFWCVYASMNNKTDLIYTEGTGSVLLVVAASKKAPTATCDPSTQSLVPVSVMILAAVLLCIILGFLIWCIKKKTGRTATKPRRVPNNDVYEDMRATLRR</sequence>
<gene>
    <name evidence="4" type="primary">LOC114859909</name>
</gene>
<dbReference type="KEGG" id="bspl:114859909"/>
<dbReference type="InterPro" id="IPR036179">
    <property type="entry name" value="Ig-like_dom_sf"/>
</dbReference>
<evidence type="ECO:0000313" key="3">
    <source>
        <dbReference type="Proteomes" id="UP000515150"/>
    </source>
</evidence>
<dbReference type="PANTHER" id="PTHR15343">
    <property type="entry name" value="CD7"/>
    <property type="match status" value="1"/>
</dbReference>
<accession>A0A6P7N305</accession>
<evidence type="ECO:0000256" key="1">
    <source>
        <dbReference type="SAM" id="Phobius"/>
    </source>
</evidence>
<proteinExistence type="predicted"/>
<dbReference type="InterPro" id="IPR013783">
    <property type="entry name" value="Ig-like_fold"/>
</dbReference>
<organism evidence="3 4">
    <name type="scientific">Betta splendens</name>
    <name type="common">Siamese fighting fish</name>
    <dbReference type="NCBI Taxonomy" id="158456"/>
    <lineage>
        <taxon>Eukaryota</taxon>
        <taxon>Metazoa</taxon>
        <taxon>Chordata</taxon>
        <taxon>Craniata</taxon>
        <taxon>Vertebrata</taxon>
        <taxon>Euteleostomi</taxon>
        <taxon>Actinopterygii</taxon>
        <taxon>Neopterygii</taxon>
        <taxon>Teleostei</taxon>
        <taxon>Neoteleostei</taxon>
        <taxon>Acanthomorphata</taxon>
        <taxon>Anabantaria</taxon>
        <taxon>Anabantiformes</taxon>
        <taxon>Anabantoidei</taxon>
        <taxon>Osphronemidae</taxon>
        <taxon>Betta</taxon>
    </lineage>
</organism>
<dbReference type="GO" id="GO:0038023">
    <property type="term" value="F:signaling receptor activity"/>
    <property type="evidence" value="ECO:0007669"/>
    <property type="project" value="InterPro"/>
</dbReference>
<dbReference type="PANTHER" id="PTHR15343:SF0">
    <property type="entry name" value="T-CELL ANTIGEN CD7"/>
    <property type="match status" value="1"/>
</dbReference>
<dbReference type="Proteomes" id="UP000515150">
    <property type="component" value="Chromosome 8"/>
</dbReference>
<keyword evidence="2" id="KW-0732">Signal</keyword>
<dbReference type="SUPFAM" id="SSF48726">
    <property type="entry name" value="Immunoglobulin"/>
    <property type="match status" value="1"/>
</dbReference>
<dbReference type="GO" id="GO:0002250">
    <property type="term" value="P:adaptive immune response"/>
    <property type="evidence" value="ECO:0007669"/>
    <property type="project" value="InterPro"/>
</dbReference>